<reference evidence="1 2" key="1">
    <citation type="submission" date="2020-08" db="EMBL/GenBank/DDBJ databases">
        <title>Genomic Encyclopedia of Type Strains, Phase IV (KMG-IV): sequencing the most valuable type-strain genomes for metagenomic binning, comparative biology and taxonomic classification.</title>
        <authorList>
            <person name="Goeker M."/>
        </authorList>
    </citation>
    <scope>NUCLEOTIDE SEQUENCE [LARGE SCALE GENOMIC DNA]</scope>
    <source>
        <strain evidence="1 2">DSM 29854</strain>
    </source>
</reference>
<evidence type="ECO:0000313" key="2">
    <source>
        <dbReference type="Proteomes" id="UP000563094"/>
    </source>
</evidence>
<proteinExistence type="predicted"/>
<dbReference type="Proteomes" id="UP000563094">
    <property type="component" value="Unassembled WGS sequence"/>
</dbReference>
<accession>A0A839GJY5</accession>
<dbReference type="RefSeq" id="WP_182514017.1">
    <property type="nucleotide sequence ID" value="NZ_JACJIQ010000017.1"/>
</dbReference>
<sequence>MNVSVYKLKSDKLNGAMYLGFKDGILNNFASELNVPLTDDQWHYLRQRLPLREANINELTQANLKITPVVAKSVQDKVILFCQFYKSYRGVSYVAKQLEKANLKNIPVNKDLLKVFFEDGLQNFTLQNYINRINITKDYLKNGLPGAQATKMPDYYDRDFERKLGREEIQQYHAHLYSKGWVKEYNGTTGTVWKEKKTNL</sequence>
<protein>
    <submittedName>
        <fullName evidence="1">Uncharacterized protein</fullName>
    </submittedName>
</protein>
<evidence type="ECO:0000313" key="1">
    <source>
        <dbReference type="EMBL" id="MBA9078960.1"/>
    </source>
</evidence>
<keyword evidence="2" id="KW-1185">Reference proteome</keyword>
<gene>
    <name evidence="1" type="ORF">FHS90_003694</name>
</gene>
<name>A0A839GJY5_9BACT</name>
<organism evidence="1 2">
    <name type="scientific">Rufibacter quisquiliarum</name>
    <dbReference type="NCBI Taxonomy" id="1549639"/>
    <lineage>
        <taxon>Bacteria</taxon>
        <taxon>Pseudomonadati</taxon>
        <taxon>Bacteroidota</taxon>
        <taxon>Cytophagia</taxon>
        <taxon>Cytophagales</taxon>
        <taxon>Hymenobacteraceae</taxon>
        <taxon>Rufibacter</taxon>
    </lineage>
</organism>
<comment type="caution">
    <text evidence="1">The sequence shown here is derived from an EMBL/GenBank/DDBJ whole genome shotgun (WGS) entry which is preliminary data.</text>
</comment>
<dbReference type="EMBL" id="JACJIQ010000017">
    <property type="protein sequence ID" value="MBA9078960.1"/>
    <property type="molecule type" value="Genomic_DNA"/>
</dbReference>
<dbReference type="AlphaFoldDB" id="A0A839GJY5"/>